<feature type="compositionally biased region" description="Basic and acidic residues" evidence="1">
    <location>
        <begin position="1"/>
        <end position="11"/>
    </location>
</feature>
<protein>
    <submittedName>
        <fullName evidence="2">Uncharacterized protein</fullName>
    </submittedName>
</protein>
<feature type="compositionally biased region" description="Polar residues" evidence="1">
    <location>
        <begin position="13"/>
        <end position="28"/>
    </location>
</feature>
<accession>A0A9N8F2F8</accession>
<feature type="compositionally biased region" description="Basic and acidic residues" evidence="1">
    <location>
        <begin position="34"/>
        <end position="52"/>
    </location>
</feature>
<comment type="caution">
    <text evidence="2">The sequence shown here is derived from an EMBL/GenBank/DDBJ whole genome shotgun (WGS) entry which is preliminary data.</text>
</comment>
<dbReference type="EMBL" id="CAICTM010003015">
    <property type="protein sequence ID" value="CAB9530730.1"/>
    <property type="molecule type" value="Genomic_DNA"/>
</dbReference>
<keyword evidence="3" id="KW-1185">Reference proteome</keyword>
<evidence type="ECO:0000313" key="2">
    <source>
        <dbReference type="EMBL" id="CAB9530730.1"/>
    </source>
</evidence>
<proteinExistence type="predicted"/>
<name>A0A9N8F2F8_9STRA</name>
<feature type="region of interest" description="Disordered" evidence="1">
    <location>
        <begin position="1"/>
        <end position="84"/>
    </location>
</feature>
<dbReference type="Proteomes" id="UP001153069">
    <property type="component" value="Unassembled WGS sequence"/>
</dbReference>
<organism evidence="2 3">
    <name type="scientific">Seminavis robusta</name>
    <dbReference type="NCBI Taxonomy" id="568900"/>
    <lineage>
        <taxon>Eukaryota</taxon>
        <taxon>Sar</taxon>
        <taxon>Stramenopiles</taxon>
        <taxon>Ochrophyta</taxon>
        <taxon>Bacillariophyta</taxon>
        <taxon>Bacillariophyceae</taxon>
        <taxon>Bacillariophycidae</taxon>
        <taxon>Naviculales</taxon>
        <taxon>Naviculaceae</taxon>
        <taxon>Seminavis</taxon>
    </lineage>
</organism>
<evidence type="ECO:0000313" key="3">
    <source>
        <dbReference type="Proteomes" id="UP001153069"/>
    </source>
</evidence>
<reference evidence="2" key="1">
    <citation type="submission" date="2020-06" db="EMBL/GenBank/DDBJ databases">
        <authorList>
            <consortium name="Plant Systems Biology data submission"/>
        </authorList>
    </citation>
    <scope>NUCLEOTIDE SEQUENCE</scope>
    <source>
        <strain evidence="2">D6</strain>
    </source>
</reference>
<gene>
    <name evidence="2" type="ORF">SEMRO_3017_G342140.1</name>
</gene>
<feature type="compositionally biased region" description="Polar residues" evidence="1">
    <location>
        <begin position="69"/>
        <end position="84"/>
    </location>
</feature>
<evidence type="ECO:0000256" key="1">
    <source>
        <dbReference type="SAM" id="MobiDB-lite"/>
    </source>
</evidence>
<sequence>MNKDSSKHDSDVNEPQTETSTPSPSMEQGTDAKPTSKEVKETNRQNPEKTLEEENQASTQNLEGVDTGATESNSATINDPTRETLINLTPNGYAEEQTTHRMIVRELTWEIPNSEPLILISVW</sequence>
<dbReference type="AlphaFoldDB" id="A0A9N8F2F8"/>